<accession>A0A0W0FVB3</accession>
<feature type="compositionally biased region" description="Polar residues" evidence="4">
    <location>
        <begin position="54"/>
        <end position="65"/>
    </location>
</feature>
<sequence>MNLMMVDEFRAGEITDATATDSDSASHLMFKQRTKSKPAQRTRPSSPEEEDNESATVTAEESPSTLVKKFKDKTKRNGPKSRLSFGGGEDEDEEGGEAFRVKKSKLSRKLTLGKHPVNIPTNLDQATISASRPTYDQAYLNELKAKTPSARAPILSSDPYDADMSVEVDDIPETSDIMTIIPSESSIRMAKERRERLRASKASGNEDFISLSVTKSEYQGPHPESRLMREEDELGEADEEYAEYTSAQERIALSKKSRKAEATKRREAMKEMIADANEEDEETAEWEQEQLRRGGHIRGETPSFSPKPAKRTYKPAPIPPVTPIPTLSLSLARLTQQMSQLTTSHANNTAALNTLAQEREQVDEREKEMRDLVGKAEEKRAWFGSFREWIEGVAGFLDEKYPMLEKLEEEHISLLKERFDMINNRRQQDDEDDLSTFLGPLPPAPGNDTTVEETDELGRTIPKSDPVALRRQRRSARSVRHQERQMRQKAKLAEEGYSTDSEIPTVDEDAYRAALRSVATRTRDVLSDVKAKEFLDPGKGQWSVWREKYMDSYVGAWGGLGVVSVWEFWARLECVGWDCIEEAKSFDSFRWYQGLYDYCRPGDTNNATRELGPDGDLVSSMITTAIIPRLSKVIEGGALDVYSHSHIRRAIDLMEEIEASIEKGSPKLQILTKSVVVCFERAIYETEKLLAEFTAAAVTRTALAFDPESVPSRQRFLTRRVKLLSNLLRWRKSAGERFGLGQLAARIVDGLVVEIADEGWEVGGADVVQTVAGMLPPELVTNGIKIRLNSR</sequence>
<proteinExistence type="predicted"/>
<dbReference type="GO" id="GO:0003677">
    <property type="term" value="F:DNA binding"/>
    <property type="evidence" value="ECO:0007669"/>
    <property type="project" value="InterPro"/>
</dbReference>
<evidence type="ECO:0000313" key="6">
    <source>
        <dbReference type="Proteomes" id="UP000054988"/>
    </source>
</evidence>
<dbReference type="PANTHER" id="PTHR12214:SF0">
    <property type="entry name" value="LD29489P"/>
    <property type="match status" value="1"/>
</dbReference>
<dbReference type="InterPro" id="IPR012890">
    <property type="entry name" value="GCFC2-like"/>
</dbReference>
<comment type="caution">
    <text evidence="5">The sequence shown here is derived from an EMBL/GenBank/DDBJ whole genome shotgun (WGS) entry which is preliminary data.</text>
</comment>
<feature type="coiled-coil region" evidence="3">
    <location>
        <begin position="227"/>
        <end position="289"/>
    </location>
</feature>
<feature type="region of interest" description="Disordered" evidence="4">
    <location>
        <begin position="13"/>
        <end position="96"/>
    </location>
</feature>
<evidence type="ECO:0000313" key="5">
    <source>
        <dbReference type="EMBL" id="KTB40335.1"/>
    </source>
</evidence>
<reference evidence="5 6" key="1">
    <citation type="submission" date="2015-12" db="EMBL/GenBank/DDBJ databases">
        <title>Draft genome sequence of Moniliophthora roreri, the causal agent of frosty pod rot of cacao.</title>
        <authorList>
            <person name="Aime M.C."/>
            <person name="Diaz-Valderrama J.R."/>
            <person name="Kijpornyongpan T."/>
            <person name="Phillips-Mora W."/>
        </authorList>
    </citation>
    <scope>NUCLEOTIDE SEQUENCE [LARGE SCALE GENOMIC DNA]</scope>
    <source>
        <strain evidence="5 6">MCA 2952</strain>
    </source>
</reference>
<evidence type="ECO:0000256" key="3">
    <source>
        <dbReference type="SAM" id="Coils"/>
    </source>
</evidence>
<feature type="compositionally biased region" description="Low complexity" evidence="4">
    <location>
        <begin position="15"/>
        <end position="26"/>
    </location>
</feature>
<keyword evidence="2" id="KW-0539">Nucleus</keyword>
<dbReference type="EMBL" id="LATX01001589">
    <property type="protein sequence ID" value="KTB40335.1"/>
    <property type="molecule type" value="Genomic_DNA"/>
</dbReference>
<gene>
    <name evidence="5" type="ORF">WG66_7064</name>
</gene>
<organism evidence="5 6">
    <name type="scientific">Moniliophthora roreri</name>
    <name type="common">Frosty pod rot fungus</name>
    <name type="synonym">Monilia roreri</name>
    <dbReference type="NCBI Taxonomy" id="221103"/>
    <lineage>
        <taxon>Eukaryota</taxon>
        <taxon>Fungi</taxon>
        <taxon>Dikarya</taxon>
        <taxon>Basidiomycota</taxon>
        <taxon>Agaricomycotina</taxon>
        <taxon>Agaricomycetes</taxon>
        <taxon>Agaricomycetidae</taxon>
        <taxon>Agaricales</taxon>
        <taxon>Marasmiineae</taxon>
        <taxon>Marasmiaceae</taxon>
        <taxon>Moniliophthora</taxon>
    </lineage>
</organism>
<dbReference type="GO" id="GO:0000390">
    <property type="term" value="P:spliceosomal complex disassembly"/>
    <property type="evidence" value="ECO:0007669"/>
    <property type="project" value="InterPro"/>
</dbReference>
<dbReference type="InterPro" id="IPR028211">
    <property type="entry name" value="Ntr2"/>
</dbReference>
<dbReference type="Proteomes" id="UP000054988">
    <property type="component" value="Unassembled WGS sequence"/>
</dbReference>
<comment type="subcellular location">
    <subcellularLocation>
        <location evidence="1">Nucleus</location>
    </subcellularLocation>
</comment>
<dbReference type="Pfam" id="PF15458">
    <property type="entry name" value="NTR2"/>
    <property type="match status" value="1"/>
</dbReference>
<feature type="compositionally biased region" description="Basic residues" evidence="4">
    <location>
        <begin position="68"/>
        <end position="79"/>
    </location>
</feature>
<dbReference type="eggNOG" id="KOG2136">
    <property type="taxonomic scope" value="Eukaryota"/>
</dbReference>
<feature type="compositionally biased region" description="Basic residues" evidence="4">
    <location>
        <begin position="30"/>
        <end position="40"/>
    </location>
</feature>
<dbReference type="AlphaFoldDB" id="A0A0W0FVB3"/>
<evidence type="ECO:0000256" key="1">
    <source>
        <dbReference type="ARBA" id="ARBA00004123"/>
    </source>
</evidence>
<protein>
    <submittedName>
        <fullName evidence="5">Uncharacterized protein</fullName>
    </submittedName>
</protein>
<feature type="compositionally biased region" description="Basic residues" evidence="4">
    <location>
        <begin position="470"/>
        <end position="479"/>
    </location>
</feature>
<feature type="region of interest" description="Disordered" evidence="4">
    <location>
        <begin position="467"/>
        <end position="499"/>
    </location>
</feature>
<evidence type="ECO:0000256" key="4">
    <source>
        <dbReference type="SAM" id="MobiDB-lite"/>
    </source>
</evidence>
<keyword evidence="3" id="KW-0175">Coiled coil</keyword>
<feature type="region of interest" description="Disordered" evidence="4">
    <location>
        <begin position="296"/>
        <end position="321"/>
    </location>
</feature>
<name>A0A0W0FVB3_MONRR</name>
<feature type="compositionally biased region" description="Basic and acidic residues" evidence="4">
    <location>
        <begin position="480"/>
        <end position="494"/>
    </location>
</feature>
<dbReference type="GO" id="GO:0071008">
    <property type="term" value="C:U2-type post-mRNA release spliceosomal complex"/>
    <property type="evidence" value="ECO:0007669"/>
    <property type="project" value="InterPro"/>
</dbReference>
<feature type="coiled-coil region" evidence="3">
    <location>
        <begin position="348"/>
        <end position="379"/>
    </location>
</feature>
<evidence type="ECO:0000256" key="2">
    <source>
        <dbReference type="ARBA" id="ARBA00023242"/>
    </source>
</evidence>
<dbReference type="PANTHER" id="PTHR12214">
    <property type="entry name" value="GC-RICH SEQUENCE DNA-BINDING FACTOR"/>
    <property type="match status" value="1"/>
</dbReference>